<accession>A0A7X2TQ00</accession>
<dbReference type="Gene3D" id="3.40.50.150">
    <property type="entry name" value="Vaccinia Virus protein VP39"/>
    <property type="match status" value="1"/>
</dbReference>
<dbReference type="SUPFAM" id="SSF53335">
    <property type="entry name" value="S-adenosyl-L-methionine-dependent methyltransferases"/>
    <property type="match status" value="1"/>
</dbReference>
<dbReference type="InterPro" id="IPR041698">
    <property type="entry name" value="Methyltransf_25"/>
</dbReference>
<dbReference type="GO" id="GO:0032259">
    <property type="term" value="P:methylation"/>
    <property type="evidence" value="ECO:0007669"/>
    <property type="project" value="UniProtKB-KW"/>
</dbReference>
<reference evidence="2 3" key="1">
    <citation type="submission" date="2019-08" db="EMBL/GenBank/DDBJ databases">
        <title>In-depth cultivation of the pig gut microbiome towards novel bacterial diversity and tailored functional studies.</title>
        <authorList>
            <person name="Wylensek D."/>
            <person name="Hitch T.C.A."/>
            <person name="Clavel T."/>
        </authorList>
    </citation>
    <scope>NUCLEOTIDE SEQUENCE [LARGE SCALE GENOMIC DNA]</scope>
    <source>
        <strain evidence="2 3">NM-380-WT-3C1</strain>
    </source>
</reference>
<sequence length="214" mass="24573">MMWWSDDKIRLYEIAASASCFHDELASLISQHLNKDETIYELGCGLGYITSRLNDKGYNITGLDSDNKAISFAKNKFPLASYILGDAFNLDISVDVIICVFFGRLREEDNLNKLFSLCKKRIIYIQNEHAGSLETEFERSKETAEFLKQRGVTFSYTTHRLSFDQPLKDEEELSTFLSENYKTRDINIKIEKASNGFIARNNKAFGLFEIIKGE</sequence>
<name>A0A7X2TQ00_9SPIO</name>
<dbReference type="InterPro" id="IPR029063">
    <property type="entry name" value="SAM-dependent_MTases_sf"/>
</dbReference>
<keyword evidence="2" id="KW-0808">Transferase</keyword>
<keyword evidence="2" id="KW-0489">Methyltransferase</keyword>
<gene>
    <name evidence="2" type="ORF">FYJ80_00450</name>
</gene>
<protein>
    <submittedName>
        <fullName evidence="2">Class I SAM-dependent methyltransferase</fullName>
    </submittedName>
</protein>
<evidence type="ECO:0000313" key="3">
    <source>
        <dbReference type="Proteomes" id="UP000460549"/>
    </source>
</evidence>
<dbReference type="AlphaFoldDB" id="A0A7X2TQ00"/>
<dbReference type="RefSeq" id="WP_154424158.1">
    <property type="nucleotide sequence ID" value="NZ_VUNN01000001.1"/>
</dbReference>
<dbReference type="GO" id="GO:0008168">
    <property type="term" value="F:methyltransferase activity"/>
    <property type="evidence" value="ECO:0007669"/>
    <property type="project" value="UniProtKB-KW"/>
</dbReference>
<comment type="caution">
    <text evidence="2">The sequence shown here is derived from an EMBL/GenBank/DDBJ whole genome shotgun (WGS) entry which is preliminary data.</text>
</comment>
<evidence type="ECO:0000313" key="2">
    <source>
        <dbReference type="EMBL" id="MSU05257.1"/>
    </source>
</evidence>
<evidence type="ECO:0000259" key="1">
    <source>
        <dbReference type="Pfam" id="PF13649"/>
    </source>
</evidence>
<proteinExistence type="predicted"/>
<feature type="domain" description="Methyltransferase" evidence="1">
    <location>
        <begin position="39"/>
        <end position="116"/>
    </location>
</feature>
<dbReference type="EMBL" id="VUNN01000001">
    <property type="protein sequence ID" value="MSU05257.1"/>
    <property type="molecule type" value="Genomic_DNA"/>
</dbReference>
<dbReference type="CDD" id="cd02440">
    <property type="entry name" value="AdoMet_MTases"/>
    <property type="match status" value="1"/>
</dbReference>
<dbReference type="Pfam" id="PF13649">
    <property type="entry name" value="Methyltransf_25"/>
    <property type="match status" value="1"/>
</dbReference>
<dbReference type="Proteomes" id="UP000460549">
    <property type="component" value="Unassembled WGS sequence"/>
</dbReference>
<keyword evidence="3" id="KW-1185">Reference proteome</keyword>
<organism evidence="2 3">
    <name type="scientific">Bullifex porci</name>
    <dbReference type="NCBI Taxonomy" id="2606638"/>
    <lineage>
        <taxon>Bacteria</taxon>
        <taxon>Pseudomonadati</taxon>
        <taxon>Spirochaetota</taxon>
        <taxon>Spirochaetia</taxon>
        <taxon>Spirochaetales</taxon>
        <taxon>Spirochaetaceae</taxon>
        <taxon>Bullifex</taxon>
    </lineage>
</organism>